<keyword evidence="4 5" id="KW-0472">Membrane</keyword>
<feature type="transmembrane region" description="Helical" evidence="5">
    <location>
        <begin position="98"/>
        <end position="115"/>
    </location>
</feature>
<feature type="transmembrane region" description="Helical" evidence="5">
    <location>
        <begin position="297"/>
        <end position="324"/>
    </location>
</feature>
<dbReference type="Pfam" id="PF03595">
    <property type="entry name" value="SLAC1"/>
    <property type="match status" value="1"/>
</dbReference>
<comment type="caution">
    <text evidence="6">The sequence shown here is derived from an EMBL/GenBank/DDBJ whole genome shotgun (WGS) entry which is preliminary data.</text>
</comment>
<proteinExistence type="predicted"/>
<feature type="transmembrane region" description="Helical" evidence="5">
    <location>
        <begin position="25"/>
        <end position="44"/>
    </location>
</feature>
<feature type="transmembrane region" description="Helical" evidence="5">
    <location>
        <begin position="182"/>
        <end position="204"/>
    </location>
</feature>
<sequence length="333" mass="35686">MNAPAPASASAATVSAIPADRLAHFPVALFSTVMGIAGLAIAWIKASHVGGAPLEIGIVLRWAASALFLFLLAMYAAKLAVHPDAVRADCKHPVRLNFLPAISIGMILLSIAWAADAPFAARWVWGIGSGAHLGFTLYAMSSWIHHTHYDIKHVNPAWFIPVVGNILVPIVGVRYAPADVSWFFFSIGLVFWLALLAIVLYRLFFHEALPARLTPTLFILIAPPAAGFLAYVALAGEIDAFARVLYFTALFLTLLLASNAPRFVRLPFFISAWAYSFPLAAMTIATFEMAARSGAGFYGALAWLMLALLSGLVALLTLATLAAAARARICVPE</sequence>
<feature type="transmembrane region" description="Helical" evidence="5">
    <location>
        <begin position="156"/>
        <end position="176"/>
    </location>
</feature>
<feature type="transmembrane region" description="Helical" evidence="5">
    <location>
        <begin position="216"/>
        <end position="234"/>
    </location>
</feature>
<comment type="subcellular location">
    <subcellularLocation>
        <location evidence="1">Membrane</location>
        <topology evidence="1">Multi-pass membrane protein</topology>
    </subcellularLocation>
</comment>
<dbReference type="CDD" id="cd09323">
    <property type="entry name" value="TDT_SLAC1_like"/>
    <property type="match status" value="1"/>
</dbReference>
<keyword evidence="2 5" id="KW-0812">Transmembrane</keyword>
<feature type="transmembrane region" description="Helical" evidence="5">
    <location>
        <begin position="56"/>
        <end position="77"/>
    </location>
</feature>
<keyword evidence="3 5" id="KW-1133">Transmembrane helix</keyword>
<reference evidence="6 7" key="1">
    <citation type="journal article" date="2020" name="Biotechnol. Biofuels">
        <title>New insights from the biogas microbiome by comprehensive genome-resolved metagenomics of nearly 1600 species originating from multiple anaerobic digesters.</title>
        <authorList>
            <person name="Campanaro S."/>
            <person name="Treu L."/>
            <person name="Rodriguez-R L.M."/>
            <person name="Kovalovszki A."/>
            <person name="Ziels R.M."/>
            <person name="Maus I."/>
            <person name="Zhu X."/>
            <person name="Kougias P.G."/>
            <person name="Basile A."/>
            <person name="Luo G."/>
            <person name="Schluter A."/>
            <person name="Konstantinidis K.T."/>
            <person name="Angelidaki I."/>
        </authorList>
    </citation>
    <scope>NUCLEOTIDE SEQUENCE [LARGE SCALE GENOMIC DNA]</scope>
    <source>
        <strain evidence="6">AS06rmzACSIP_256</strain>
    </source>
</reference>
<evidence type="ECO:0000256" key="5">
    <source>
        <dbReference type="SAM" id="Phobius"/>
    </source>
</evidence>
<protein>
    <submittedName>
        <fullName evidence="6">C4-dicarboxylate ABC transporter</fullName>
    </submittedName>
</protein>
<dbReference type="InterPro" id="IPR038665">
    <property type="entry name" value="Voltage-dep_anion_channel_sf"/>
</dbReference>
<gene>
    <name evidence="6" type="ORF">GX576_03945</name>
</gene>
<evidence type="ECO:0000256" key="2">
    <source>
        <dbReference type="ARBA" id="ARBA00022692"/>
    </source>
</evidence>
<evidence type="ECO:0000256" key="3">
    <source>
        <dbReference type="ARBA" id="ARBA00022989"/>
    </source>
</evidence>
<feature type="transmembrane region" description="Helical" evidence="5">
    <location>
        <begin position="269"/>
        <end position="291"/>
    </location>
</feature>
<evidence type="ECO:0000256" key="4">
    <source>
        <dbReference type="ARBA" id="ARBA00023136"/>
    </source>
</evidence>
<dbReference type="GO" id="GO:0005886">
    <property type="term" value="C:plasma membrane"/>
    <property type="evidence" value="ECO:0007669"/>
    <property type="project" value="TreeGrafter"/>
</dbReference>
<dbReference type="AlphaFoldDB" id="A0A7X7R7P6"/>
<evidence type="ECO:0000256" key="1">
    <source>
        <dbReference type="ARBA" id="ARBA00004141"/>
    </source>
</evidence>
<name>A0A7X7R7P6_9RHOO</name>
<dbReference type="InterPro" id="IPR004695">
    <property type="entry name" value="SLAC1/Mae1/Ssu1/TehA"/>
</dbReference>
<feature type="transmembrane region" description="Helical" evidence="5">
    <location>
        <begin position="240"/>
        <end position="257"/>
    </location>
</feature>
<dbReference type="InterPro" id="IPR052951">
    <property type="entry name" value="Tellurite_res_ion_channel"/>
</dbReference>
<dbReference type="PANTHER" id="PTHR37955:SF1">
    <property type="entry name" value="DEP DOMAIN-CONTAINING PROTEIN"/>
    <property type="match status" value="1"/>
</dbReference>
<organism evidence="6 7">
    <name type="scientific">Thauera phenolivorans</name>
    <dbReference type="NCBI Taxonomy" id="1792543"/>
    <lineage>
        <taxon>Bacteria</taxon>
        <taxon>Pseudomonadati</taxon>
        <taxon>Pseudomonadota</taxon>
        <taxon>Betaproteobacteria</taxon>
        <taxon>Rhodocyclales</taxon>
        <taxon>Zoogloeaceae</taxon>
        <taxon>Thauera</taxon>
    </lineage>
</organism>
<evidence type="ECO:0000313" key="6">
    <source>
        <dbReference type="EMBL" id="NLF53548.1"/>
    </source>
</evidence>
<evidence type="ECO:0000313" key="7">
    <source>
        <dbReference type="Proteomes" id="UP000536534"/>
    </source>
</evidence>
<accession>A0A7X7R7P6</accession>
<feature type="transmembrane region" description="Helical" evidence="5">
    <location>
        <begin position="121"/>
        <end position="144"/>
    </location>
</feature>
<dbReference type="Proteomes" id="UP000536534">
    <property type="component" value="Unassembled WGS sequence"/>
</dbReference>
<dbReference type="GO" id="GO:0046583">
    <property type="term" value="F:monoatomic cation efflux transmembrane transporter activity"/>
    <property type="evidence" value="ECO:0007669"/>
    <property type="project" value="TreeGrafter"/>
</dbReference>
<dbReference type="Gene3D" id="1.50.10.150">
    <property type="entry name" value="Voltage-dependent anion channel"/>
    <property type="match status" value="1"/>
</dbReference>
<dbReference type="PANTHER" id="PTHR37955">
    <property type="entry name" value="TELLURITE RESISTANCE PROTEIN TEHA"/>
    <property type="match status" value="1"/>
</dbReference>
<dbReference type="EMBL" id="JAAYYV010000102">
    <property type="protein sequence ID" value="NLF53548.1"/>
    <property type="molecule type" value="Genomic_DNA"/>
</dbReference>